<dbReference type="InterPro" id="IPR029035">
    <property type="entry name" value="DHS-like_NAD/FAD-binding_dom"/>
</dbReference>
<dbReference type="SUPFAM" id="SSF52467">
    <property type="entry name" value="DHS-like NAD/FAD-binding domain"/>
    <property type="match status" value="1"/>
</dbReference>
<dbReference type="AlphaFoldDB" id="A0A162IPQ0"/>
<dbReference type="PIRSF" id="PIRSF000089">
    <property type="entry name" value="Electra_flavoP_a"/>
    <property type="match status" value="1"/>
</dbReference>
<dbReference type="Pfam" id="PF01012">
    <property type="entry name" value="ETF"/>
    <property type="match status" value="1"/>
</dbReference>
<organism evidence="6 7">
    <name type="scientific">Fusobacterium necrophorum subsp. funduliforme</name>
    <dbReference type="NCBI Taxonomy" id="143387"/>
    <lineage>
        <taxon>Bacteria</taxon>
        <taxon>Fusobacteriati</taxon>
        <taxon>Fusobacteriota</taxon>
        <taxon>Fusobacteriia</taxon>
        <taxon>Fusobacteriales</taxon>
        <taxon>Fusobacteriaceae</taxon>
        <taxon>Fusobacterium</taxon>
    </lineage>
</organism>
<dbReference type="Proteomes" id="UP000075816">
    <property type="component" value="Unassembled WGS sequence"/>
</dbReference>
<evidence type="ECO:0000256" key="1">
    <source>
        <dbReference type="ARBA" id="ARBA00005817"/>
    </source>
</evidence>
<comment type="similarity">
    <text evidence="1">Belongs to the ETF alpha-subunit/FixB family.</text>
</comment>
<dbReference type="GO" id="GO:0050660">
    <property type="term" value="F:flavin adenine dinucleotide binding"/>
    <property type="evidence" value="ECO:0007669"/>
    <property type="project" value="InterPro"/>
</dbReference>
<keyword evidence="2" id="KW-0285">Flavoprotein</keyword>
<comment type="cofactor">
    <cofactor evidence="4">
        <name>FAD</name>
        <dbReference type="ChEBI" id="CHEBI:57692"/>
    </cofactor>
    <text evidence="4">Binds 1 FAD per dimer.</text>
</comment>
<name>A0A162IPQ0_9FUSO</name>
<dbReference type="InterPro" id="IPR014730">
    <property type="entry name" value="ETF_a/b_N"/>
</dbReference>
<dbReference type="InterPro" id="IPR014729">
    <property type="entry name" value="Rossmann-like_a/b/a_fold"/>
</dbReference>
<evidence type="ECO:0000256" key="4">
    <source>
        <dbReference type="PIRSR" id="PIRSR000089-1"/>
    </source>
</evidence>
<dbReference type="SMART" id="SM00893">
    <property type="entry name" value="ETF"/>
    <property type="match status" value="1"/>
</dbReference>
<dbReference type="GO" id="GO:0009055">
    <property type="term" value="F:electron transfer activity"/>
    <property type="evidence" value="ECO:0007669"/>
    <property type="project" value="InterPro"/>
</dbReference>
<dbReference type="SUPFAM" id="SSF52402">
    <property type="entry name" value="Adenine nucleotide alpha hydrolases-like"/>
    <property type="match status" value="1"/>
</dbReference>
<evidence type="ECO:0000256" key="3">
    <source>
        <dbReference type="ARBA" id="ARBA00022827"/>
    </source>
</evidence>
<dbReference type="Pfam" id="PF00766">
    <property type="entry name" value="ETF_alpha"/>
    <property type="match status" value="1"/>
</dbReference>
<feature type="binding site" evidence="4">
    <location>
        <begin position="243"/>
        <end position="244"/>
    </location>
    <ligand>
        <name>FAD</name>
        <dbReference type="ChEBI" id="CHEBI:57692"/>
    </ligand>
</feature>
<feature type="domain" description="Electron transfer flavoprotein alpha/beta-subunit N-terminal" evidence="5">
    <location>
        <begin position="5"/>
        <end position="194"/>
    </location>
</feature>
<dbReference type="eggNOG" id="COG2025">
    <property type="taxonomic scope" value="Bacteria"/>
</dbReference>
<dbReference type="Gene3D" id="3.40.50.1220">
    <property type="entry name" value="TPP-binding domain"/>
    <property type="match status" value="1"/>
</dbReference>
<accession>A0A162IPQ0</accession>
<reference evidence="6 7" key="1">
    <citation type="submission" date="2016-03" db="EMBL/GenBank/DDBJ databases">
        <title>Comparative genomics of human isolates of Fusobacterium necrophorum.</title>
        <authorList>
            <person name="Jensen A."/>
            <person name="Bank S."/>
            <person name="Andersen P.S."/>
            <person name="Kristensen L.H."/>
            <person name="Prag J."/>
        </authorList>
    </citation>
    <scope>NUCLEOTIDE SEQUENCE [LARGE SCALE GENOMIC DNA]</scope>
    <source>
        <strain evidence="6 7">LS_1264</strain>
    </source>
</reference>
<dbReference type="InterPro" id="IPR014731">
    <property type="entry name" value="ETF_asu_C"/>
</dbReference>
<dbReference type="Gene3D" id="3.40.50.620">
    <property type="entry name" value="HUPs"/>
    <property type="match status" value="1"/>
</dbReference>
<evidence type="ECO:0000313" key="7">
    <source>
        <dbReference type="Proteomes" id="UP000075816"/>
    </source>
</evidence>
<proteinExistence type="inferred from homology"/>
<comment type="caution">
    <text evidence="6">The sequence shown here is derived from an EMBL/GenBank/DDBJ whole genome shotgun (WGS) entry which is preliminary data.</text>
</comment>
<gene>
    <name evidence="6" type="ORF">A2J07_06140</name>
</gene>
<dbReference type="FunFam" id="3.40.50.1220:FF:000001">
    <property type="entry name" value="Electron transfer flavoprotein, alpha subunit"/>
    <property type="match status" value="1"/>
</dbReference>
<dbReference type="GO" id="GO:0033539">
    <property type="term" value="P:fatty acid beta-oxidation using acyl-CoA dehydrogenase"/>
    <property type="evidence" value="ECO:0007669"/>
    <property type="project" value="TreeGrafter"/>
</dbReference>
<evidence type="ECO:0000313" key="6">
    <source>
        <dbReference type="EMBL" id="KYL03632.1"/>
    </source>
</evidence>
<feature type="binding site" evidence="4">
    <location>
        <begin position="274"/>
        <end position="281"/>
    </location>
    <ligand>
        <name>FAD</name>
        <dbReference type="ChEBI" id="CHEBI:57692"/>
    </ligand>
</feature>
<dbReference type="PANTHER" id="PTHR43153:SF1">
    <property type="entry name" value="ELECTRON TRANSFER FLAVOPROTEIN SUBUNIT ALPHA, MITOCHONDRIAL"/>
    <property type="match status" value="1"/>
</dbReference>
<protein>
    <submittedName>
        <fullName evidence="6">Electron transfer flavoprotein subunit alpha</fullName>
    </submittedName>
</protein>
<dbReference type="CDD" id="cd01715">
    <property type="entry name" value="ETF_alpha"/>
    <property type="match status" value="1"/>
</dbReference>
<evidence type="ECO:0000259" key="5">
    <source>
        <dbReference type="SMART" id="SM00893"/>
    </source>
</evidence>
<feature type="binding site" evidence="4">
    <location>
        <begin position="257"/>
        <end position="261"/>
    </location>
    <ligand>
        <name>FAD</name>
        <dbReference type="ChEBI" id="CHEBI:57692"/>
    </ligand>
</feature>
<evidence type="ECO:0000256" key="2">
    <source>
        <dbReference type="ARBA" id="ARBA00022630"/>
    </source>
</evidence>
<dbReference type="EMBL" id="LVEA01000042">
    <property type="protein sequence ID" value="KYL03632.1"/>
    <property type="molecule type" value="Genomic_DNA"/>
</dbReference>
<dbReference type="RefSeq" id="WP_062624811.1">
    <property type="nucleotide sequence ID" value="NZ_CAXOUM010000021.1"/>
</dbReference>
<keyword evidence="3 4" id="KW-0274">FAD</keyword>
<sequence length="348" mass="38160">MSRDVFVFIEQRDGELQKVGIELLGKSKELAETLGQKVVAMLVGANIKSKAETLIHHGADKVIVIENEMLQEYVTEPYAKAIYTIIKKYNPEIVLYGASSIGRDLAPRLAARLHTGLTADCTALEIDENTRHLMMTRPAFGGNLMATILCENHRPQMATVRPGVMKALDADMKAQGEIIEENVEFTETDMNIVLKEVIKRESKRKDITEAAVLVSGGRGIGAPENFNLLQELADLLGAEVSASRATVDAGWISKDRQVGQTGKTVRPQAYFALGISGAIQHLAGMEESECIIAVNRDEEAPIFKVADLGIVGDVNTVIPKLIECLKKEKQEKKNKWSVFLGKFQGGKT</sequence>
<dbReference type="InterPro" id="IPR001308">
    <property type="entry name" value="ETF_a/FixB"/>
</dbReference>
<feature type="binding site" evidence="4">
    <location>
        <position position="295"/>
    </location>
    <ligand>
        <name>FAD</name>
        <dbReference type="ChEBI" id="CHEBI:57692"/>
    </ligand>
</feature>
<dbReference type="InterPro" id="IPR033947">
    <property type="entry name" value="ETF_alpha_N"/>
</dbReference>
<feature type="binding site" evidence="4">
    <location>
        <position position="218"/>
    </location>
    <ligand>
        <name>FAD</name>
        <dbReference type="ChEBI" id="CHEBI:57692"/>
    </ligand>
</feature>
<dbReference type="PANTHER" id="PTHR43153">
    <property type="entry name" value="ELECTRON TRANSFER FLAVOPROTEIN ALPHA"/>
    <property type="match status" value="1"/>
</dbReference>